<dbReference type="PANTHER" id="PTHR35910:SF6">
    <property type="entry name" value="2EXR DOMAIN-CONTAINING PROTEIN"/>
    <property type="match status" value="1"/>
</dbReference>
<reference evidence="2 3" key="1">
    <citation type="journal article" date="2014" name="Proc. Natl. Acad. Sci. U.S.A.">
        <title>Trajectory and genomic determinants of fungal-pathogen speciation and host adaptation.</title>
        <authorList>
            <person name="Hu X."/>
            <person name="Xiao G."/>
            <person name="Zheng P."/>
            <person name="Shang Y."/>
            <person name="Su Y."/>
            <person name="Zhang X."/>
            <person name="Liu X."/>
            <person name="Zhan S."/>
            <person name="St Leger R.J."/>
            <person name="Wang C."/>
        </authorList>
    </citation>
    <scope>NUCLEOTIDE SEQUENCE [LARGE SCALE GENOMIC DNA]</scope>
    <source>
        <strain evidence="2 3">ARSEF 977</strain>
    </source>
</reference>
<accession>A0A0B4GXE3</accession>
<gene>
    <name evidence="2" type="ORF">MGU_08344</name>
</gene>
<dbReference type="Pfam" id="PF20150">
    <property type="entry name" value="2EXR"/>
    <property type="match status" value="1"/>
</dbReference>
<dbReference type="EMBL" id="AZNH01000042">
    <property type="protein sequence ID" value="KID84382.1"/>
    <property type="molecule type" value="Genomic_DNA"/>
</dbReference>
<feature type="domain" description="2EXR" evidence="1">
    <location>
        <begin position="81"/>
        <end position="176"/>
    </location>
</feature>
<dbReference type="HOGENOM" id="CLU_909384_0_0_1"/>
<evidence type="ECO:0000313" key="2">
    <source>
        <dbReference type="EMBL" id="KID84382.1"/>
    </source>
</evidence>
<dbReference type="AlphaFoldDB" id="A0A0B4GXE3"/>
<sequence length="306" mass="35182">MPTISQPFNVEDAFIKLSRVVKAGFMNLERRIGEIDASGVKTAAFPDAGRDASDATIQWMHMPEMPIFATVPWFNETEAFRFNELPLELRMEIWKLAMPCGRLFEPKVDIRQPQARHQHIASDPLPVTLRWKHEPPALRAVCRESRQASDIIGGFKFGRMGNTRRGYWFNYESDIVYINSDMIDHVRHLDLRRVSSLGFPYLDFKTEQGCRDILEIAVEHALDCRTVVFYFQENYVFLGTAKFDRLADSDLVGNYEFSGRFGLPAGLAEWGNLRQAVYNIWDEHLTQVGRDKTLKPCLVGIDVLSF</sequence>
<dbReference type="InterPro" id="IPR045518">
    <property type="entry name" value="2EXR"/>
</dbReference>
<proteinExistence type="predicted"/>
<dbReference type="PANTHER" id="PTHR35910">
    <property type="entry name" value="2EXR DOMAIN-CONTAINING PROTEIN"/>
    <property type="match status" value="1"/>
</dbReference>
<keyword evidence="3" id="KW-1185">Reference proteome</keyword>
<organism evidence="2 3">
    <name type="scientific">Metarhizium guizhouense (strain ARSEF 977)</name>
    <dbReference type="NCBI Taxonomy" id="1276136"/>
    <lineage>
        <taxon>Eukaryota</taxon>
        <taxon>Fungi</taxon>
        <taxon>Dikarya</taxon>
        <taxon>Ascomycota</taxon>
        <taxon>Pezizomycotina</taxon>
        <taxon>Sordariomycetes</taxon>
        <taxon>Hypocreomycetidae</taxon>
        <taxon>Hypocreales</taxon>
        <taxon>Clavicipitaceae</taxon>
        <taxon>Metarhizium</taxon>
    </lineage>
</organism>
<evidence type="ECO:0000313" key="3">
    <source>
        <dbReference type="Proteomes" id="UP000031192"/>
    </source>
</evidence>
<name>A0A0B4GXE3_METGA</name>
<dbReference type="Proteomes" id="UP000031192">
    <property type="component" value="Unassembled WGS sequence"/>
</dbReference>
<evidence type="ECO:0000259" key="1">
    <source>
        <dbReference type="Pfam" id="PF20150"/>
    </source>
</evidence>
<comment type="caution">
    <text evidence="2">The sequence shown here is derived from an EMBL/GenBank/DDBJ whole genome shotgun (WGS) entry which is preliminary data.</text>
</comment>
<protein>
    <recommendedName>
        <fullName evidence="1">2EXR domain-containing protein</fullName>
    </recommendedName>
</protein>